<sequence length="98" mass="11346">MAGVQFKEPVDLGGGRSYDHSDMVKRWLDYMREWPAVRAPDIIFYLLNSKACDLQAVKNYRSLESYNYLRSGWVGKLLVHGIDQELSYIRGKVSITRC</sequence>
<organism evidence="1 2">
    <name type="scientific">Dermacentor silvarum</name>
    <name type="common">Tick</name>
    <dbReference type="NCBI Taxonomy" id="543639"/>
    <lineage>
        <taxon>Eukaryota</taxon>
        <taxon>Metazoa</taxon>
        <taxon>Ecdysozoa</taxon>
        <taxon>Arthropoda</taxon>
        <taxon>Chelicerata</taxon>
        <taxon>Arachnida</taxon>
        <taxon>Acari</taxon>
        <taxon>Parasitiformes</taxon>
        <taxon>Ixodida</taxon>
        <taxon>Ixodoidea</taxon>
        <taxon>Ixodidae</taxon>
        <taxon>Rhipicephalinae</taxon>
        <taxon>Dermacentor</taxon>
    </lineage>
</organism>
<name>A0ACB8D9T8_DERSI</name>
<gene>
    <name evidence="1" type="ORF">HPB49_000718</name>
</gene>
<accession>A0ACB8D9T8</accession>
<keyword evidence="2" id="KW-1185">Reference proteome</keyword>
<evidence type="ECO:0000313" key="1">
    <source>
        <dbReference type="EMBL" id="KAH7964696.1"/>
    </source>
</evidence>
<evidence type="ECO:0000313" key="2">
    <source>
        <dbReference type="Proteomes" id="UP000821865"/>
    </source>
</evidence>
<proteinExistence type="predicted"/>
<reference evidence="1" key="1">
    <citation type="submission" date="2020-05" db="EMBL/GenBank/DDBJ databases">
        <title>Large-scale comparative analyses of tick genomes elucidate their genetic diversity and vector capacities.</title>
        <authorList>
            <person name="Jia N."/>
            <person name="Wang J."/>
            <person name="Shi W."/>
            <person name="Du L."/>
            <person name="Sun Y."/>
            <person name="Zhan W."/>
            <person name="Jiang J."/>
            <person name="Wang Q."/>
            <person name="Zhang B."/>
            <person name="Ji P."/>
            <person name="Sakyi L.B."/>
            <person name="Cui X."/>
            <person name="Yuan T."/>
            <person name="Jiang B."/>
            <person name="Yang W."/>
            <person name="Lam T.T.-Y."/>
            <person name="Chang Q."/>
            <person name="Ding S."/>
            <person name="Wang X."/>
            <person name="Zhu J."/>
            <person name="Ruan X."/>
            <person name="Zhao L."/>
            <person name="Wei J."/>
            <person name="Que T."/>
            <person name="Du C."/>
            <person name="Cheng J."/>
            <person name="Dai P."/>
            <person name="Han X."/>
            <person name="Huang E."/>
            <person name="Gao Y."/>
            <person name="Liu J."/>
            <person name="Shao H."/>
            <person name="Ye R."/>
            <person name="Li L."/>
            <person name="Wei W."/>
            <person name="Wang X."/>
            <person name="Wang C."/>
            <person name="Yang T."/>
            <person name="Huo Q."/>
            <person name="Li W."/>
            <person name="Guo W."/>
            <person name="Chen H."/>
            <person name="Zhou L."/>
            <person name="Ni X."/>
            <person name="Tian J."/>
            <person name="Zhou Y."/>
            <person name="Sheng Y."/>
            <person name="Liu T."/>
            <person name="Pan Y."/>
            <person name="Xia L."/>
            <person name="Li J."/>
            <person name="Zhao F."/>
            <person name="Cao W."/>
        </authorList>
    </citation>
    <scope>NUCLEOTIDE SEQUENCE</scope>
    <source>
        <strain evidence="1">Dsil-2018</strain>
    </source>
</reference>
<comment type="caution">
    <text evidence="1">The sequence shown here is derived from an EMBL/GenBank/DDBJ whole genome shotgun (WGS) entry which is preliminary data.</text>
</comment>
<protein>
    <submittedName>
        <fullName evidence="1">Uncharacterized protein</fullName>
    </submittedName>
</protein>
<dbReference type="EMBL" id="CM023471">
    <property type="protein sequence ID" value="KAH7964696.1"/>
    <property type="molecule type" value="Genomic_DNA"/>
</dbReference>
<dbReference type="Proteomes" id="UP000821865">
    <property type="component" value="Chromosome 2"/>
</dbReference>